<dbReference type="AlphaFoldDB" id="A0A372ZTV8"/>
<name>A0A372ZTV8_9ACTN</name>
<feature type="compositionally biased region" description="Basic and acidic residues" evidence="1">
    <location>
        <begin position="139"/>
        <end position="191"/>
    </location>
</feature>
<evidence type="ECO:0000313" key="4">
    <source>
        <dbReference type="Proteomes" id="UP000263377"/>
    </source>
</evidence>
<keyword evidence="2" id="KW-1133">Transmembrane helix</keyword>
<evidence type="ECO:0000313" key="3">
    <source>
        <dbReference type="EMBL" id="RGD59181.1"/>
    </source>
</evidence>
<dbReference type="Proteomes" id="UP000263377">
    <property type="component" value="Unassembled WGS sequence"/>
</dbReference>
<keyword evidence="2" id="KW-0472">Membrane</keyword>
<proteinExistence type="predicted"/>
<keyword evidence="4" id="KW-1185">Reference proteome</keyword>
<feature type="transmembrane region" description="Helical" evidence="2">
    <location>
        <begin position="232"/>
        <end position="251"/>
    </location>
</feature>
<sequence>MGLGCPLLRPAVSISLPDTTSVCAASPSPQCTCLQQDCYSDQWRFLLPRVDPPLIPPIVHPTDPLREGPGKPASDGDLAVSICVRFRGRPWKPRRTPYAGGVFRRRSDDAAASATVLEKQDETTQARDPQAKKGRPTPKRSEAEANRRTRVTVPKDRKEAARQGRERMRAEREKQRQALMNGDERHLPARDKGPVRKFARDYVDSRWSLAEFFLPAAVVILVLSIVKVPALQLLSTLLFLLFFVLVILDFVRLGFGLRKQLAERFADQNTRGAVAYGIMRTLQMRRLRLPKPQVRRGEKP</sequence>
<dbReference type="Pfam" id="PF11241">
    <property type="entry name" value="DUF3043"/>
    <property type="match status" value="1"/>
</dbReference>
<protein>
    <submittedName>
        <fullName evidence="3">DUF3043 domain-containing protein</fullName>
    </submittedName>
</protein>
<reference evidence="3 4" key="1">
    <citation type="submission" date="2018-08" db="EMBL/GenBank/DDBJ databases">
        <title>Diversity &amp; Physiological Properties of Lignin-Decomposing Actinobacteria from Soil.</title>
        <authorList>
            <person name="Roh S.G."/>
            <person name="Kim S.B."/>
        </authorList>
    </citation>
    <scope>NUCLEOTIDE SEQUENCE [LARGE SCALE GENOMIC DNA]</scope>
    <source>
        <strain evidence="3 4">MMS17-GH009</strain>
    </source>
</reference>
<feature type="compositionally biased region" description="Basic and acidic residues" evidence="1">
    <location>
        <begin position="118"/>
        <end position="131"/>
    </location>
</feature>
<gene>
    <name evidence="3" type="ORF">DR950_16580</name>
</gene>
<comment type="caution">
    <text evidence="3">The sequence shown here is derived from an EMBL/GenBank/DDBJ whole genome shotgun (WGS) entry which is preliminary data.</text>
</comment>
<evidence type="ECO:0000256" key="1">
    <source>
        <dbReference type="SAM" id="MobiDB-lite"/>
    </source>
</evidence>
<accession>A0A372ZTV8</accession>
<feature type="region of interest" description="Disordered" evidence="1">
    <location>
        <begin position="111"/>
        <end position="191"/>
    </location>
</feature>
<feature type="transmembrane region" description="Helical" evidence="2">
    <location>
        <begin position="207"/>
        <end position="226"/>
    </location>
</feature>
<organism evidence="3 4">
    <name type="scientific">Kitasatospora xanthocidica</name>
    <dbReference type="NCBI Taxonomy" id="83382"/>
    <lineage>
        <taxon>Bacteria</taxon>
        <taxon>Bacillati</taxon>
        <taxon>Actinomycetota</taxon>
        <taxon>Actinomycetes</taxon>
        <taxon>Kitasatosporales</taxon>
        <taxon>Streptomycetaceae</taxon>
        <taxon>Kitasatospora</taxon>
    </lineage>
</organism>
<evidence type="ECO:0000256" key="2">
    <source>
        <dbReference type="SAM" id="Phobius"/>
    </source>
</evidence>
<dbReference type="InterPro" id="IPR021403">
    <property type="entry name" value="DUF3043"/>
</dbReference>
<dbReference type="EMBL" id="QVIG01000001">
    <property type="protein sequence ID" value="RGD59181.1"/>
    <property type="molecule type" value="Genomic_DNA"/>
</dbReference>
<keyword evidence="2" id="KW-0812">Transmembrane</keyword>